<reference evidence="2" key="1">
    <citation type="submission" date="2021-03" db="EMBL/GenBank/DDBJ databases">
        <title>Draft genome sequence of rust myrtle Austropuccinia psidii MF-1, a brazilian biotype.</title>
        <authorList>
            <person name="Quecine M.C."/>
            <person name="Pachon D.M.R."/>
            <person name="Bonatelli M.L."/>
            <person name="Correr F.H."/>
            <person name="Franceschini L.M."/>
            <person name="Leite T.F."/>
            <person name="Margarido G.R.A."/>
            <person name="Almeida C.A."/>
            <person name="Ferrarezi J.A."/>
            <person name="Labate C.A."/>
        </authorList>
    </citation>
    <scope>NUCLEOTIDE SEQUENCE</scope>
    <source>
        <strain evidence="2">MF-1</strain>
    </source>
</reference>
<sequence>MPGWSRQEANRKLADWAKSQDLATVNREIDKTHQDLRKFNNKSLDYHYISKRQQERSRALDASNRLSSLGIHLNLEPSINQIFSNHQSNLLKSNSNLQSNQSNQSDHLNHSNHHHQQHQQQLEIINLKNQLILSKNYQDDLKSNLENLKFQRDQERKSFDRERKLLLITIKKLQSEVDEGWNRIIKLRNLYEKSNQISENSQYHPIYESDQSLEFTYRPKSSSNLSNWDNQNFLSKKLSFNNLKNSSNYQNHQRVASFDLPSTHSFNHHNLSKSHSRNRTSSFS</sequence>
<feature type="region of interest" description="Disordered" evidence="1">
    <location>
        <begin position="92"/>
        <end position="121"/>
    </location>
</feature>
<gene>
    <name evidence="2" type="ORF">O181_043391</name>
</gene>
<proteinExistence type="predicted"/>
<evidence type="ECO:0000313" key="3">
    <source>
        <dbReference type="Proteomes" id="UP000765509"/>
    </source>
</evidence>
<keyword evidence="3" id="KW-1185">Reference proteome</keyword>
<organism evidence="2 3">
    <name type="scientific">Austropuccinia psidii MF-1</name>
    <dbReference type="NCBI Taxonomy" id="1389203"/>
    <lineage>
        <taxon>Eukaryota</taxon>
        <taxon>Fungi</taxon>
        <taxon>Dikarya</taxon>
        <taxon>Basidiomycota</taxon>
        <taxon>Pucciniomycotina</taxon>
        <taxon>Pucciniomycetes</taxon>
        <taxon>Pucciniales</taxon>
        <taxon>Sphaerophragmiaceae</taxon>
        <taxon>Austropuccinia</taxon>
    </lineage>
</organism>
<dbReference type="AlphaFoldDB" id="A0A9Q3DNE6"/>
<dbReference type="OrthoDB" id="2504501at2759"/>
<protein>
    <submittedName>
        <fullName evidence="2">Uncharacterized protein</fullName>
    </submittedName>
</protein>
<feature type="compositionally biased region" description="Low complexity" evidence="1">
    <location>
        <begin position="92"/>
        <end position="106"/>
    </location>
</feature>
<accession>A0A9Q3DNE6</accession>
<evidence type="ECO:0000256" key="1">
    <source>
        <dbReference type="SAM" id="MobiDB-lite"/>
    </source>
</evidence>
<dbReference type="EMBL" id="AVOT02017514">
    <property type="protein sequence ID" value="MBW0503676.1"/>
    <property type="molecule type" value="Genomic_DNA"/>
</dbReference>
<evidence type="ECO:0000313" key="2">
    <source>
        <dbReference type="EMBL" id="MBW0503676.1"/>
    </source>
</evidence>
<name>A0A9Q3DNE6_9BASI</name>
<dbReference type="Proteomes" id="UP000765509">
    <property type="component" value="Unassembled WGS sequence"/>
</dbReference>
<comment type="caution">
    <text evidence="2">The sequence shown here is derived from an EMBL/GenBank/DDBJ whole genome shotgun (WGS) entry which is preliminary data.</text>
</comment>